<dbReference type="InterPro" id="IPR006195">
    <property type="entry name" value="aa-tRNA-synth_II"/>
</dbReference>
<keyword evidence="3 8" id="KW-0436">Ligase</keyword>
<dbReference type="InterPro" id="IPR004154">
    <property type="entry name" value="Anticodon-bd"/>
</dbReference>
<dbReference type="PRINTS" id="PR01043">
    <property type="entry name" value="TRNASYNTHGLY"/>
</dbReference>
<gene>
    <name evidence="8" type="primary">glyQS</name>
    <name evidence="10" type="ORF">SAMN06295879_1216</name>
</gene>
<feature type="binding site" evidence="8">
    <location>
        <begin position="204"/>
        <end position="209"/>
    </location>
    <ligand>
        <name>ATP</name>
        <dbReference type="ChEBI" id="CHEBI:30616"/>
    </ligand>
</feature>
<dbReference type="HAMAP" id="MF_00253_B">
    <property type="entry name" value="Gly_tRNA_synth_B"/>
    <property type="match status" value="1"/>
</dbReference>
<dbReference type="PANTHER" id="PTHR10745">
    <property type="entry name" value="GLYCYL-TRNA SYNTHETASE/DNA POLYMERASE SUBUNIT GAMMA-2"/>
    <property type="match status" value="1"/>
</dbReference>
<dbReference type="SUPFAM" id="SSF52954">
    <property type="entry name" value="Class II aaRS ABD-related"/>
    <property type="match status" value="1"/>
</dbReference>
<dbReference type="Pfam" id="PF03129">
    <property type="entry name" value="HGTP_anticodon"/>
    <property type="match status" value="1"/>
</dbReference>
<organism evidence="10 11">
    <name type="scientific">Agreia bicolorata</name>
    <dbReference type="NCBI Taxonomy" id="110935"/>
    <lineage>
        <taxon>Bacteria</taxon>
        <taxon>Bacillati</taxon>
        <taxon>Actinomycetota</taxon>
        <taxon>Actinomycetes</taxon>
        <taxon>Micrococcales</taxon>
        <taxon>Microbacteriaceae</taxon>
        <taxon>Agreia</taxon>
    </lineage>
</organism>
<dbReference type="GO" id="GO:0070062">
    <property type="term" value="C:extracellular exosome"/>
    <property type="evidence" value="ECO:0007669"/>
    <property type="project" value="UniProtKB-ARBA"/>
</dbReference>
<evidence type="ECO:0000256" key="3">
    <source>
        <dbReference type="ARBA" id="ARBA00022598"/>
    </source>
</evidence>
<comment type="catalytic activity">
    <reaction evidence="8">
        <text>tRNA(Gly) + glycine + ATP = glycyl-tRNA(Gly) + AMP + diphosphate</text>
        <dbReference type="Rhea" id="RHEA:16013"/>
        <dbReference type="Rhea" id="RHEA-COMP:9664"/>
        <dbReference type="Rhea" id="RHEA-COMP:9683"/>
        <dbReference type="ChEBI" id="CHEBI:30616"/>
        <dbReference type="ChEBI" id="CHEBI:33019"/>
        <dbReference type="ChEBI" id="CHEBI:57305"/>
        <dbReference type="ChEBI" id="CHEBI:78442"/>
        <dbReference type="ChEBI" id="CHEBI:78522"/>
        <dbReference type="ChEBI" id="CHEBI:456215"/>
        <dbReference type="EC" id="6.1.1.14"/>
    </reaction>
</comment>
<dbReference type="GO" id="GO:0004081">
    <property type="term" value="F:bis(5'-nucleosyl)-tetraphosphatase (asymmetrical) activity"/>
    <property type="evidence" value="ECO:0007669"/>
    <property type="project" value="UniProtKB-ARBA"/>
</dbReference>
<dbReference type="AlphaFoldDB" id="A0A1T4XKF4"/>
<name>A0A1T4XKF4_9MICO</name>
<dbReference type="SUPFAM" id="SSF55681">
    <property type="entry name" value="Class II aaRS and biotin synthetases"/>
    <property type="match status" value="1"/>
</dbReference>
<dbReference type="CDD" id="cd00858">
    <property type="entry name" value="GlyRS_anticodon"/>
    <property type="match status" value="1"/>
</dbReference>
<dbReference type="InterPro" id="IPR045864">
    <property type="entry name" value="aa-tRNA-synth_II/BPL/LPL"/>
</dbReference>
<dbReference type="FunFam" id="3.40.50.800:FF:000002">
    <property type="entry name" value="Glycine--tRNA ligase"/>
    <property type="match status" value="1"/>
</dbReference>
<evidence type="ECO:0000256" key="4">
    <source>
        <dbReference type="ARBA" id="ARBA00022741"/>
    </source>
</evidence>
<dbReference type="Gene3D" id="3.40.50.800">
    <property type="entry name" value="Anticodon-binding domain"/>
    <property type="match status" value="1"/>
</dbReference>
<dbReference type="GO" id="GO:0006426">
    <property type="term" value="P:glycyl-tRNA aminoacylation"/>
    <property type="evidence" value="ECO:0007669"/>
    <property type="project" value="UniProtKB-UniRule"/>
</dbReference>
<sequence>MPTSPLDSVIALAKRRGFVFPTGEIYGGTRSAWDYGPLGVELKENIKRQWWKFMVQSRDNVVGLDSAVILPRQVWEASGHVEVFNDPMVESLATNKRYRADHLLEAYEAKHGHPPVNGLADVRDPDTGNVGQWSEVKKFSGMLKTTLGVLEDESGMAYLRPETAQGIFVDFATVLNTSRQKPPFGIAQVGKAFRNEITPGNFIFRTREFEQMEMEYFVQPGTDEEAHQYWIDQSWEWFVGLGINPENIRQFEHPKEKLSHYSKRTVDIEYRFQFPGSQWGELMGVANRTDFDLKTHSEASGTDLSYFDQTSNERWIPYVIEPSFGLTRALMAFLVDSYHEDEAPNSKGGVDKRTVLKLDPRIAPVKVAVLPLSRNEALSPLARKVAQDLRQSWNVDFDDAGAIGRRYRRQDEIGTPFAITVDFESLEDNAVTVRERDSMAQERVSLDRLHGYLAERLIGA</sequence>
<feature type="binding site" evidence="8">
    <location>
        <position position="99"/>
    </location>
    <ligand>
        <name>substrate</name>
    </ligand>
</feature>
<evidence type="ECO:0000256" key="2">
    <source>
        <dbReference type="ARBA" id="ARBA00022490"/>
    </source>
</evidence>
<evidence type="ECO:0000256" key="5">
    <source>
        <dbReference type="ARBA" id="ARBA00022840"/>
    </source>
</evidence>
<dbReference type="NCBIfam" id="TIGR00389">
    <property type="entry name" value="glyS_dimeric"/>
    <property type="match status" value="1"/>
</dbReference>
<comment type="similarity">
    <text evidence="1 8">Belongs to the class-II aminoacyl-tRNA synthetase family.</text>
</comment>
<keyword evidence="2 8" id="KW-0963">Cytoplasm</keyword>
<keyword evidence="5 8" id="KW-0067">ATP-binding</keyword>
<dbReference type="InterPro" id="IPR002315">
    <property type="entry name" value="tRNA-synt_gly"/>
</dbReference>
<keyword evidence="7 8" id="KW-0030">Aminoacyl-tRNA synthetase</keyword>
<dbReference type="Proteomes" id="UP000189735">
    <property type="component" value="Unassembled WGS sequence"/>
</dbReference>
<dbReference type="InterPro" id="IPR022961">
    <property type="entry name" value="Gly_tRNA_ligase_bac"/>
</dbReference>
<dbReference type="Gene3D" id="3.30.930.10">
    <property type="entry name" value="Bira Bifunctional Protein, Domain 2"/>
    <property type="match status" value="1"/>
</dbReference>
<dbReference type="InterPro" id="IPR033731">
    <property type="entry name" value="GlyRS-like_core"/>
</dbReference>
<reference evidence="11" key="1">
    <citation type="submission" date="2017-02" db="EMBL/GenBank/DDBJ databases">
        <authorList>
            <person name="Varghese N."/>
            <person name="Submissions S."/>
        </authorList>
    </citation>
    <scope>NUCLEOTIDE SEQUENCE [LARGE SCALE GENOMIC DNA]</scope>
    <source>
        <strain evidence="11">VKM Ac-2052</strain>
    </source>
</reference>
<dbReference type="PROSITE" id="PS50862">
    <property type="entry name" value="AA_TRNA_LIGASE_II"/>
    <property type="match status" value="1"/>
</dbReference>
<feature type="binding site" evidence="8">
    <location>
        <begin position="325"/>
        <end position="328"/>
    </location>
    <ligand>
        <name>ATP</name>
        <dbReference type="ChEBI" id="CHEBI:30616"/>
    </ligand>
</feature>
<feature type="binding site" evidence="8">
    <location>
        <position position="162"/>
    </location>
    <ligand>
        <name>substrate</name>
    </ligand>
</feature>
<evidence type="ECO:0000256" key="8">
    <source>
        <dbReference type="HAMAP-Rule" id="MF_00253"/>
    </source>
</evidence>
<accession>A0A1T4XKF4</accession>
<dbReference type="GO" id="GO:0015966">
    <property type="term" value="P:diadenosine tetraphosphate biosynthetic process"/>
    <property type="evidence" value="ECO:0007669"/>
    <property type="project" value="UniProtKB-ARBA"/>
</dbReference>
<evidence type="ECO:0000259" key="9">
    <source>
        <dbReference type="PROSITE" id="PS50862"/>
    </source>
</evidence>
<dbReference type="GO" id="GO:0004820">
    <property type="term" value="F:glycine-tRNA ligase activity"/>
    <property type="evidence" value="ECO:0007669"/>
    <property type="project" value="UniProtKB-UniRule"/>
</dbReference>
<dbReference type="PANTHER" id="PTHR10745:SF8">
    <property type="entry name" value="DNA POLYMERASE SUBUNIT GAMMA-2, MITOCHONDRIAL"/>
    <property type="match status" value="1"/>
</dbReference>
<keyword evidence="4 8" id="KW-0547">Nucleotide-binding</keyword>
<evidence type="ECO:0000256" key="6">
    <source>
        <dbReference type="ARBA" id="ARBA00022917"/>
    </source>
</evidence>
<evidence type="ECO:0000256" key="7">
    <source>
        <dbReference type="ARBA" id="ARBA00023146"/>
    </source>
</evidence>
<protein>
    <recommendedName>
        <fullName evidence="8">Glycine--tRNA ligase</fullName>
        <ecNumber evidence="8">6.1.1.14</ecNumber>
    </recommendedName>
    <alternativeName>
        <fullName evidence="8">Glycyl-tRNA synthetase</fullName>
        <shortName evidence="8">GlyRS</shortName>
    </alternativeName>
</protein>
<comment type="subcellular location">
    <subcellularLocation>
        <location evidence="8">Cytoplasm</location>
    </subcellularLocation>
</comment>
<feature type="binding site" evidence="8">
    <location>
        <begin position="194"/>
        <end position="196"/>
    </location>
    <ligand>
        <name>ATP</name>
        <dbReference type="ChEBI" id="CHEBI:30616"/>
    </ligand>
</feature>
<dbReference type="CDD" id="cd00774">
    <property type="entry name" value="GlyRS-like_core"/>
    <property type="match status" value="1"/>
</dbReference>
<comment type="subunit">
    <text evidence="8">Homodimer.</text>
</comment>
<feature type="binding site" evidence="8">
    <location>
        <begin position="209"/>
        <end position="213"/>
    </location>
    <ligand>
        <name>substrate</name>
    </ligand>
</feature>
<dbReference type="EMBL" id="FUYG01000003">
    <property type="protein sequence ID" value="SKA89638.1"/>
    <property type="molecule type" value="Genomic_DNA"/>
</dbReference>
<dbReference type="GO" id="GO:0005524">
    <property type="term" value="F:ATP binding"/>
    <property type="evidence" value="ECO:0007669"/>
    <property type="project" value="UniProtKB-UniRule"/>
</dbReference>
<dbReference type="InterPro" id="IPR002314">
    <property type="entry name" value="aa-tRNA-synt_IIb"/>
</dbReference>
<keyword evidence="6 8" id="KW-0648">Protein biosynthesis</keyword>
<feature type="binding site" evidence="8">
    <location>
        <begin position="321"/>
        <end position="325"/>
    </location>
    <ligand>
        <name>substrate</name>
    </ligand>
</feature>
<dbReference type="EC" id="6.1.1.14" evidence="8"/>
<evidence type="ECO:0000256" key="1">
    <source>
        <dbReference type="ARBA" id="ARBA00008226"/>
    </source>
</evidence>
<feature type="domain" description="Aminoacyl-transfer RNA synthetases class-II family profile" evidence="9">
    <location>
        <begin position="7"/>
        <end position="360"/>
    </location>
</feature>
<dbReference type="Pfam" id="PF00587">
    <property type="entry name" value="tRNA-synt_2b"/>
    <property type="match status" value="1"/>
</dbReference>
<dbReference type="InterPro" id="IPR036621">
    <property type="entry name" value="Anticodon-bd_dom_sf"/>
</dbReference>
<feature type="binding site" evidence="8">
    <location>
        <begin position="281"/>
        <end position="282"/>
    </location>
    <ligand>
        <name>ATP</name>
        <dbReference type="ChEBI" id="CHEBI:30616"/>
    </ligand>
</feature>
<comment type="function">
    <text evidence="8">Catalyzes the attachment of glycine to tRNA(Gly).</text>
</comment>
<proteinExistence type="inferred from homology"/>
<dbReference type="RefSeq" id="WP_078713750.1">
    <property type="nucleotide sequence ID" value="NZ_FUYG01000003.1"/>
</dbReference>
<evidence type="ECO:0000313" key="10">
    <source>
        <dbReference type="EMBL" id="SKA89638.1"/>
    </source>
</evidence>
<dbReference type="NCBIfam" id="NF003211">
    <property type="entry name" value="PRK04173.1"/>
    <property type="match status" value="1"/>
</dbReference>
<dbReference type="GO" id="GO:0046983">
    <property type="term" value="F:protein dimerization activity"/>
    <property type="evidence" value="ECO:0007669"/>
    <property type="project" value="UniProtKB-ARBA"/>
</dbReference>
<dbReference type="GO" id="GO:0005829">
    <property type="term" value="C:cytosol"/>
    <property type="evidence" value="ECO:0007669"/>
    <property type="project" value="UniProtKB-ARBA"/>
</dbReference>
<dbReference type="GO" id="GO:1990742">
    <property type="term" value="C:microvesicle"/>
    <property type="evidence" value="ECO:0007669"/>
    <property type="project" value="UniProtKB-ARBA"/>
</dbReference>
<evidence type="ECO:0000313" key="11">
    <source>
        <dbReference type="Proteomes" id="UP000189735"/>
    </source>
</evidence>
<dbReference type="InterPro" id="IPR027031">
    <property type="entry name" value="Gly-tRNA_synthase/POLG2"/>
</dbReference>